<dbReference type="PROSITE" id="PS50908">
    <property type="entry name" value="RWD"/>
    <property type="match status" value="1"/>
</dbReference>
<dbReference type="GO" id="GO:0140469">
    <property type="term" value="P:GCN2-mediated signaling"/>
    <property type="evidence" value="ECO:0007669"/>
    <property type="project" value="TreeGrafter"/>
</dbReference>
<evidence type="ECO:0000313" key="8">
    <source>
        <dbReference type="EMBL" id="KAG5446125.1"/>
    </source>
</evidence>
<keyword evidence="6" id="KW-0346">Stress response</keyword>
<evidence type="ECO:0000256" key="6">
    <source>
        <dbReference type="ARBA" id="ARBA00023016"/>
    </source>
</evidence>
<organism evidence="8 9">
    <name type="scientific">Clonorchis sinensis</name>
    <name type="common">Chinese liver fluke</name>
    <dbReference type="NCBI Taxonomy" id="79923"/>
    <lineage>
        <taxon>Eukaryota</taxon>
        <taxon>Metazoa</taxon>
        <taxon>Spiralia</taxon>
        <taxon>Lophotrochozoa</taxon>
        <taxon>Platyhelminthes</taxon>
        <taxon>Trematoda</taxon>
        <taxon>Digenea</taxon>
        <taxon>Opisthorchiida</taxon>
        <taxon>Opisthorchiata</taxon>
        <taxon>Opisthorchiidae</taxon>
        <taxon>Clonorchis</taxon>
    </lineage>
</organism>
<evidence type="ECO:0000256" key="5">
    <source>
        <dbReference type="ARBA" id="ARBA00022845"/>
    </source>
</evidence>
<dbReference type="PROSITE" id="PS00910">
    <property type="entry name" value="UPF0029"/>
    <property type="match status" value="1"/>
</dbReference>
<reference evidence="8 9" key="2">
    <citation type="journal article" date="2021" name="Genomics">
        <title>High-quality reference genome for Clonorchis sinensis.</title>
        <authorList>
            <person name="Young N.D."/>
            <person name="Stroehlein A.J."/>
            <person name="Kinkar L."/>
            <person name="Wang T."/>
            <person name="Sohn W.M."/>
            <person name="Chang B.C.H."/>
            <person name="Kaur P."/>
            <person name="Weisz D."/>
            <person name="Dudchenko O."/>
            <person name="Aiden E.L."/>
            <person name="Korhonen P.K."/>
            <person name="Gasser R.B."/>
        </authorList>
    </citation>
    <scope>NUCLEOTIDE SEQUENCE [LARGE SCALE GENOMIC DNA]</scope>
    <source>
        <strain evidence="8">Cs-k2</strain>
    </source>
</reference>
<dbReference type="InterPro" id="IPR020569">
    <property type="entry name" value="UPF0029_Impact_CS"/>
</dbReference>
<dbReference type="InterPro" id="IPR006575">
    <property type="entry name" value="RWD_dom"/>
</dbReference>
<dbReference type="Gene3D" id="3.30.230.30">
    <property type="entry name" value="Impact, N-terminal domain"/>
    <property type="match status" value="1"/>
</dbReference>
<evidence type="ECO:0000256" key="3">
    <source>
        <dbReference type="ARBA" id="ARBA00022490"/>
    </source>
</evidence>
<dbReference type="PANTHER" id="PTHR16301">
    <property type="entry name" value="IMPACT-RELATED"/>
    <property type="match status" value="1"/>
</dbReference>
<feature type="compositionally biased region" description="Basic residues" evidence="7">
    <location>
        <begin position="352"/>
        <end position="362"/>
    </location>
</feature>
<comment type="caution">
    <text evidence="8">The sequence shown here is derived from an EMBL/GenBank/DDBJ whole genome shotgun (WGS) entry which is preliminary data.</text>
</comment>
<dbReference type="InterPro" id="IPR023582">
    <property type="entry name" value="Impact"/>
</dbReference>
<proteinExistence type="inferred from homology"/>
<evidence type="ECO:0000256" key="2">
    <source>
        <dbReference type="ARBA" id="ARBA00007665"/>
    </source>
</evidence>
<dbReference type="SUPFAM" id="SSF54211">
    <property type="entry name" value="Ribosomal protein S5 domain 2-like"/>
    <property type="match status" value="1"/>
</dbReference>
<evidence type="ECO:0000256" key="4">
    <source>
        <dbReference type="ARBA" id="ARBA00022491"/>
    </source>
</evidence>
<evidence type="ECO:0000313" key="9">
    <source>
        <dbReference type="Proteomes" id="UP000286415"/>
    </source>
</evidence>
<sequence>MLCARSSHSTHSYVTGSSTIHDVFKNGLTVNTRARVFSTCSQVEDASEDQLILEELEALSSIYGSEFFIVEPESHVYAIRISPPSDSVCDNQSATLQFRYPPGYPTKERLVYELQIPWLRGPLFDRIRDELAEQVSAADGLPVVHSLVESVRMFLDSTPKISTDQPDCGNPKSSCEGSATCSGVAQNVVPSVQAHLNNLPSLMPVAHDSKPLELFHGDPLVDRKSVFQAHCCRAKTIGEVSRFISTLLEDRKISTATHNILAWRILTRLDGAASSVIHSDCDDDGETHAGSRLLHLLTISGVENVAVMVSRWYGGIQLGPDRFKHINNVARQLLMAHGFLGRQMPPEDSKSRKSRHKKHNTHKVAENSSTAQDRFRPSWGSSGRHNSRVYVNLIFYLNPNWTDFDKYTHFLGWSMARGLTNTVSWSSRLGVGTCGELFRRNSNAFAFPAKHRCLAVRLLSQRLWLRTLIVLLSRCGRPDSILAHVQP</sequence>
<dbReference type="InterPro" id="IPR020568">
    <property type="entry name" value="Ribosomal_Su5_D2-typ_SF"/>
</dbReference>
<comment type="subcellular location">
    <subcellularLocation>
        <location evidence="1">Cytoplasm</location>
    </subcellularLocation>
</comment>
<keyword evidence="4" id="KW-0678">Repressor</keyword>
<dbReference type="Pfam" id="PF05773">
    <property type="entry name" value="RWD"/>
    <property type="match status" value="1"/>
</dbReference>
<dbReference type="InterPro" id="IPR016135">
    <property type="entry name" value="UBQ-conjugating_enzyme/RWD"/>
</dbReference>
<evidence type="ECO:0000256" key="7">
    <source>
        <dbReference type="SAM" id="MobiDB-lite"/>
    </source>
</evidence>
<dbReference type="Proteomes" id="UP000286415">
    <property type="component" value="Unassembled WGS sequence"/>
</dbReference>
<dbReference type="CDD" id="cd23821">
    <property type="entry name" value="RWD_IMPACT"/>
    <property type="match status" value="1"/>
</dbReference>
<dbReference type="OrthoDB" id="69641at2759"/>
<dbReference type="PANTHER" id="PTHR16301:SF25">
    <property type="entry name" value="PROTEIN IMPACT"/>
    <property type="match status" value="1"/>
</dbReference>
<dbReference type="SMART" id="SM00591">
    <property type="entry name" value="RWD"/>
    <property type="match status" value="1"/>
</dbReference>
<dbReference type="GO" id="GO:0005737">
    <property type="term" value="C:cytoplasm"/>
    <property type="evidence" value="ECO:0007669"/>
    <property type="project" value="UniProtKB-SubCell"/>
</dbReference>
<keyword evidence="3" id="KW-0963">Cytoplasm</keyword>
<dbReference type="GO" id="GO:0006446">
    <property type="term" value="P:regulation of translational initiation"/>
    <property type="evidence" value="ECO:0007669"/>
    <property type="project" value="TreeGrafter"/>
</dbReference>
<dbReference type="STRING" id="79923.A0A419Q6U9"/>
<dbReference type="Pfam" id="PF01205">
    <property type="entry name" value="Impact_N"/>
    <property type="match status" value="1"/>
</dbReference>
<dbReference type="AlphaFoldDB" id="A0A419Q6U9"/>
<dbReference type="InParanoid" id="A0A419Q6U9"/>
<keyword evidence="9" id="KW-1185">Reference proteome</keyword>
<dbReference type="SUPFAM" id="SSF54495">
    <property type="entry name" value="UBC-like"/>
    <property type="match status" value="1"/>
</dbReference>
<keyword evidence="5" id="KW-0810">Translation regulation</keyword>
<comment type="similarity">
    <text evidence="2">Belongs to the IMPACT family.</text>
</comment>
<feature type="region of interest" description="Disordered" evidence="7">
    <location>
        <begin position="341"/>
        <end position="382"/>
    </location>
</feature>
<dbReference type="InterPro" id="IPR001498">
    <property type="entry name" value="Impact_N"/>
</dbReference>
<protein>
    <submittedName>
        <fullName evidence="8">Protein impact</fullName>
    </submittedName>
</protein>
<gene>
    <name evidence="8" type="ORF">CSKR_111660</name>
</gene>
<reference evidence="8 9" key="1">
    <citation type="journal article" date="2018" name="Biotechnol. Adv.">
        <title>Improved genomic resources and new bioinformatic workflow for the carcinogenic parasite Clonorchis sinensis: Biotechnological implications.</title>
        <authorList>
            <person name="Wang D."/>
            <person name="Korhonen P.K."/>
            <person name="Gasser R.B."/>
            <person name="Young N.D."/>
        </authorList>
    </citation>
    <scope>NUCLEOTIDE SEQUENCE [LARGE SCALE GENOMIC DNA]</scope>
    <source>
        <strain evidence="8">Cs-k2</strain>
    </source>
</reference>
<evidence type="ECO:0000256" key="1">
    <source>
        <dbReference type="ARBA" id="ARBA00004496"/>
    </source>
</evidence>
<accession>A0A419Q6U9</accession>
<dbReference type="EMBL" id="NIRI02000056">
    <property type="protein sequence ID" value="KAG5446125.1"/>
    <property type="molecule type" value="Genomic_DNA"/>
</dbReference>
<dbReference type="Gene3D" id="3.10.110.10">
    <property type="entry name" value="Ubiquitin Conjugating Enzyme"/>
    <property type="match status" value="1"/>
</dbReference>
<dbReference type="InterPro" id="IPR036956">
    <property type="entry name" value="Impact_N_sf"/>
</dbReference>
<name>A0A419Q6U9_CLOSI</name>